<evidence type="ECO:0000256" key="2">
    <source>
        <dbReference type="ARBA" id="ARBA00022679"/>
    </source>
</evidence>
<dbReference type="Pfam" id="PF00109">
    <property type="entry name" value="ketoacyl-synt"/>
    <property type="match status" value="1"/>
</dbReference>
<comment type="similarity">
    <text evidence="1 3">Belongs to the thiolase-like superfamily. Beta-ketoacyl-ACP synthases family.</text>
</comment>
<dbReference type="PROSITE" id="PS52004">
    <property type="entry name" value="KS3_2"/>
    <property type="match status" value="1"/>
</dbReference>
<dbReference type="InterPro" id="IPR020841">
    <property type="entry name" value="PKS_Beta-ketoAc_synthase_dom"/>
</dbReference>
<evidence type="ECO:0000313" key="6">
    <source>
        <dbReference type="Proteomes" id="UP000662747"/>
    </source>
</evidence>
<dbReference type="PANTHER" id="PTHR11712">
    <property type="entry name" value="POLYKETIDE SYNTHASE-RELATED"/>
    <property type="match status" value="1"/>
</dbReference>
<evidence type="ECO:0000256" key="1">
    <source>
        <dbReference type="ARBA" id="ARBA00008467"/>
    </source>
</evidence>
<dbReference type="InterPro" id="IPR014030">
    <property type="entry name" value="Ketoacyl_synth_N"/>
</dbReference>
<dbReference type="Gene3D" id="3.40.47.10">
    <property type="match status" value="1"/>
</dbReference>
<gene>
    <name evidence="5" type="ORF">JY651_13705</name>
</gene>
<keyword evidence="2 3" id="KW-0808">Transferase</keyword>
<accession>A0ABX7P602</accession>
<dbReference type="InterPro" id="IPR000794">
    <property type="entry name" value="Beta-ketoacyl_synthase"/>
</dbReference>
<proteinExistence type="inferred from homology"/>
<dbReference type="Proteomes" id="UP000662747">
    <property type="component" value="Chromosome"/>
</dbReference>
<dbReference type="InterPro" id="IPR014031">
    <property type="entry name" value="Ketoacyl_synth_C"/>
</dbReference>
<protein>
    <recommendedName>
        <fullName evidence="4">Ketosynthase family 3 (KS3) domain-containing protein</fullName>
    </recommendedName>
</protein>
<dbReference type="InterPro" id="IPR016039">
    <property type="entry name" value="Thiolase-like"/>
</dbReference>
<keyword evidence="6" id="KW-1185">Reference proteome</keyword>
<dbReference type="SUPFAM" id="SSF53901">
    <property type="entry name" value="Thiolase-like"/>
    <property type="match status" value="2"/>
</dbReference>
<name>A0ABX7P602_9BACT</name>
<feature type="domain" description="Ketosynthase family 3 (KS3)" evidence="4">
    <location>
        <begin position="47"/>
        <end position="389"/>
    </location>
</feature>
<evidence type="ECO:0000259" key="4">
    <source>
        <dbReference type="PROSITE" id="PS52004"/>
    </source>
</evidence>
<evidence type="ECO:0000313" key="5">
    <source>
        <dbReference type="EMBL" id="QSQ25915.1"/>
    </source>
</evidence>
<organism evidence="5 6">
    <name type="scientific">Pyxidicoccus parkwayensis</name>
    <dbReference type="NCBI Taxonomy" id="2813578"/>
    <lineage>
        <taxon>Bacteria</taxon>
        <taxon>Pseudomonadati</taxon>
        <taxon>Myxococcota</taxon>
        <taxon>Myxococcia</taxon>
        <taxon>Myxococcales</taxon>
        <taxon>Cystobacterineae</taxon>
        <taxon>Myxococcaceae</taxon>
        <taxon>Pyxidicoccus</taxon>
    </lineage>
</organism>
<reference evidence="5 6" key="1">
    <citation type="submission" date="2021-02" db="EMBL/GenBank/DDBJ databases">
        <title>De Novo genome assembly of isolated myxobacteria.</title>
        <authorList>
            <person name="Stevens D.C."/>
        </authorList>
    </citation>
    <scope>NUCLEOTIDE SEQUENCE [LARGE SCALE GENOMIC DNA]</scope>
    <source>
        <strain evidence="6">SCPEA02</strain>
    </source>
</reference>
<dbReference type="SMART" id="SM00825">
    <property type="entry name" value="PKS_KS"/>
    <property type="match status" value="1"/>
</dbReference>
<dbReference type="Pfam" id="PF02801">
    <property type="entry name" value="Ketoacyl-synt_C"/>
    <property type="match status" value="1"/>
</dbReference>
<evidence type="ECO:0000256" key="3">
    <source>
        <dbReference type="RuleBase" id="RU003694"/>
    </source>
</evidence>
<sequence>MRHLYVVGRGACSILGADHAETVERLFSGAALARSFQESGIGLEVPALAGVISGLDRRLGGRFREEGAAFRLVDAASREALRGAHDCRRLRIYGGSNHGETDVLLALSQMEQGAAQEEPRLWEALLRDPLPERLPSSLGPETRLEAWTYSACASAMHALAFALLDAQEDGDEASLVLVVGGDALSGIGMAGFYRLGASTRGQCRPFHADRDGLLVSEGAAALLLSTTAAPGTPGPVRLLGMGMSCDAFHPTQPDPEGAVLERAMRAALEQAGVRLTDVGGLILHGTGTLANDAAEASVCARLWPAASIPVTSLKGALGHTMGASGLFNCVVAVEALQRGRLPPTRVEGASAFEGVDLVTGAPRPLRPGAPLLVSASGFGGNNVCAVFGVGR</sequence>
<dbReference type="RefSeq" id="WP_206727466.1">
    <property type="nucleotide sequence ID" value="NZ_CP071090.1"/>
</dbReference>
<dbReference type="PANTHER" id="PTHR11712:SF347">
    <property type="entry name" value="BETA KETOACYL-ACYL CARRIER PROTEIN SYNTHASE"/>
    <property type="match status" value="1"/>
</dbReference>
<dbReference type="EMBL" id="CP071090">
    <property type="protein sequence ID" value="QSQ25915.1"/>
    <property type="molecule type" value="Genomic_DNA"/>
</dbReference>